<protein>
    <recommendedName>
        <fullName evidence="3">Target of rapamycin (TOR) kinase 1</fullName>
    </recommendedName>
</protein>
<dbReference type="AlphaFoldDB" id="A0A7J6XZQ9"/>
<name>A0A7J6XZQ9_TRYCR</name>
<comment type="caution">
    <text evidence="1">The sequence shown here is derived from an EMBL/GenBank/DDBJ whole genome shotgun (WGS) entry which is preliminary data.</text>
</comment>
<evidence type="ECO:0008006" key="3">
    <source>
        <dbReference type="Google" id="ProtNLM"/>
    </source>
</evidence>
<dbReference type="EMBL" id="JABDHM010000062">
    <property type="protein sequence ID" value="KAF5219823.1"/>
    <property type="molecule type" value="Genomic_DNA"/>
</dbReference>
<proteinExistence type="predicted"/>
<sequence length="226" mass="24481">MGYKASPETLQIIITSAIAGVTTVVHPLRAASPLVRADVWIGNIRIAGSKSDVTLWEAQALRNADGRHATVGEDSESGATQYTFLGVQFDHTHRAVSLSDKFFRSVCAMPSLKSLTIAEMEVVASRFSYVAVILGTRLCDCYFFIKAVRRRLPALDRGIVQETSPANLPPAAVGLGEGLRHMIENNRKRIVKPTEKASAAIITDASLHGWGAVFILQTPATLKLPE</sequence>
<dbReference type="Proteomes" id="UP000583944">
    <property type="component" value="Unassembled WGS sequence"/>
</dbReference>
<organism evidence="1 2">
    <name type="scientific">Trypanosoma cruzi</name>
    <dbReference type="NCBI Taxonomy" id="5693"/>
    <lineage>
        <taxon>Eukaryota</taxon>
        <taxon>Discoba</taxon>
        <taxon>Euglenozoa</taxon>
        <taxon>Kinetoplastea</taxon>
        <taxon>Metakinetoplastina</taxon>
        <taxon>Trypanosomatida</taxon>
        <taxon>Trypanosomatidae</taxon>
        <taxon>Trypanosoma</taxon>
        <taxon>Schizotrypanum</taxon>
    </lineage>
</organism>
<dbReference type="VEuPathDB" id="TriTrypDB:ECC02_007148"/>
<evidence type="ECO:0000313" key="2">
    <source>
        <dbReference type="Proteomes" id="UP000583944"/>
    </source>
</evidence>
<accession>A0A7J6XZQ9</accession>
<evidence type="ECO:0000313" key="1">
    <source>
        <dbReference type="EMBL" id="KAF5219823.1"/>
    </source>
</evidence>
<reference evidence="1 2" key="1">
    <citation type="journal article" date="2019" name="Genome Biol. Evol.">
        <title>Nanopore Sequencing Significantly Improves Genome Assembly of the Protozoan Parasite Trypanosoma cruzi.</title>
        <authorList>
            <person name="Diaz-Viraque F."/>
            <person name="Pita S."/>
            <person name="Greif G."/>
            <person name="de Souza R.C.M."/>
            <person name="Iraola G."/>
            <person name="Robello C."/>
        </authorList>
    </citation>
    <scope>NUCLEOTIDE SEQUENCE [LARGE SCALE GENOMIC DNA]</scope>
    <source>
        <strain evidence="1 2">Berenice</strain>
    </source>
</reference>
<gene>
    <name evidence="1" type="ORF">ECC02_007148</name>
</gene>